<organism evidence="2 3">
    <name type="scientific">Paraburkholderia pallida</name>
    <dbReference type="NCBI Taxonomy" id="2547399"/>
    <lineage>
        <taxon>Bacteria</taxon>
        <taxon>Pseudomonadati</taxon>
        <taxon>Pseudomonadota</taxon>
        <taxon>Betaproteobacteria</taxon>
        <taxon>Burkholderiales</taxon>
        <taxon>Burkholderiaceae</taxon>
        <taxon>Paraburkholderia</taxon>
    </lineage>
</organism>
<keyword evidence="3" id="KW-1185">Reference proteome</keyword>
<dbReference type="Pfam" id="PF13692">
    <property type="entry name" value="Glyco_trans_1_4"/>
    <property type="match status" value="1"/>
</dbReference>
<gene>
    <name evidence="2" type="ORF">E1956_05595</name>
</gene>
<dbReference type="PANTHER" id="PTHR12526">
    <property type="entry name" value="GLYCOSYLTRANSFERASE"/>
    <property type="match status" value="1"/>
</dbReference>
<keyword evidence="2" id="KW-0808">Transferase</keyword>
<dbReference type="SUPFAM" id="SSF53756">
    <property type="entry name" value="UDP-Glycosyltransferase/glycogen phosphorylase"/>
    <property type="match status" value="1"/>
</dbReference>
<dbReference type="Pfam" id="PF13439">
    <property type="entry name" value="Glyco_transf_4"/>
    <property type="match status" value="1"/>
</dbReference>
<evidence type="ECO:0000313" key="2">
    <source>
        <dbReference type="EMBL" id="QBQ96699.1"/>
    </source>
</evidence>
<proteinExistence type="predicted"/>
<feature type="domain" description="Glycosyltransferase subfamily 4-like N-terminal" evidence="1">
    <location>
        <begin position="12"/>
        <end position="168"/>
    </location>
</feature>
<dbReference type="RefSeq" id="WP_134747745.1">
    <property type="nucleotide sequence ID" value="NZ_CP038148.1"/>
</dbReference>
<accession>A0A4P7CRW4</accession>
<dbReference type="InterPro" id="IPR028098">
    <property type="entry name" value="Glyco_trans_4-like_N"/>
</dbReference>
<sequence>MRIALVSTTFTIGGAEKQVRDLAAMFAREGHEVLIVSCKGPTEQDVPEGVDLVELQGKKSVLGLLSVELGLVRVLRAWRPDVVHGHMVVANILSRFASIFIPRVIVVSTAHSIDEGGGRIRLCAYRLTDWLADLTTNVSRYAVDHYIRVKACRANKIRLANNGIDFERFTYSSAQRNYLRNEFGLTAATPVCLAVGRLVEAKDYPNLLRAFSSVVQAIPAAQLFIVGDGPLAASLRSLVDELDLSRSARLLGKRTDIPELMSCADLFVLSSSWEGFSLVATEAMACLLPVVATDCGGIVENLDGFGRLVPVRNSARLTEAILEELDTTWERGGAELERARLHAMRRFSIDAIARQWIETYRELGKKRGLNMD</sequence>
<evidence type="ECO:0000313" key="3">
    <source>
        <dbReference type="Proteomes" id="UP000295727"/>
    </source>
</evidence>
<evidence type="ECO:0000259" key="1">
    <source>
        <dbReference type="Pfam" id="PF13439"/>
    </source>
</evidence>
<dbReference type="Gene3D" id="3.40.50.2000">
    <property type="entry name" value="Glycogen Phosphorylase B"/>
    <property type="match status" value="2"/>
</dbReference>
<reference evidence="2 3" key="1">
    <citation type="submission" date="2019-03" db="EMBL/GenBank/DDBJ databases">
        <title>Paraburkholderia sp. 7MH5, isolated from subtropical forest soil.</title>
        <authorList>
            <person name="Gao Z.-H."/>
            <person name="Qiu L.-H."/>
        </authorList>
    </citation>
    <scope>NUCLEOTIDE SEQUENCE [LARGE SCALE GENOMIC DNA]</scope>
    <source>
        <strain evidence="2 3">7MH5</strain>
    </source>
</reference>
<dbReference type="EMBL" id="CP038148">
    <property type="protein sequence ID" value="QBQ96699.1"/>
    <property type="molecule type" value="Genomic_DNA"/>
</dbReference>
<dbReference type="GO" id="GO:0016757">
    <property type="term" value="F:glycosyltransferase activity"/>
    <property type="evidence" value="ECO:0007669"/>
    <property type="project" value="UniProtKB-ARBA"/>
</dbReference>
<name>A0A4P7CRW4_9BURK</name>
<dbReference type="KEGG" id="ppai:E1956_05595"/>
<dbReference type="OrthoDB" id="570545at2"/>
<protein>
    <submittedName>
        <fullName evidence="2">Glycosyltransferase</fullName>
    </submittedName>
</protein>
<dbReference type="AlphaFoldDB" id="A0A4P7CRW4"/>
<dbReference type="Proteomes" id="UP000295727">
    <property type="component" value="Chromosome 1"/>
</dbReference>